<dbReference type="PRINTS" id="PR00245">
    <property type="entry name" value="OLFACTORYR"/>
</dbReference>
<sequence>MTLVGNLFVVVLIITDHHLHSPMYFLLANLSFIDLCISSVTTPKLIIDLLKENKLISYGGCMSQILFVHFFVGDEMVLLVTMAYDRYVAICRPLHYTSIIDKQKCIWLVVISWFIGFMHGISQLLLILELPFCGPRVIDSFFCDIPLVMKLACINTDTMGIMINADSGVVATACFILLLISYTYILITVQLHSKDGSSKALSTCTSHIIVVVLLFVPIIFIYLSPVSITWLDKFLAVFYSVITPLLNPAIYTLRNKDIKKAIKKIINHMELQIFLLLPFSTLYLMTVVGNLFVVILIITDHHLHFPMYFLLANLSFIDLCISSVTTPKLIIDLVKENKLISYGGCMSQVLFAHFFVGSEMVLLVTMAYDRYVAICRPLHYTSIMDKQKCIWLVVISWIIGFVHGVSQLILILELPFCGPRVIDSFFCDIPLVIKLACINTDNLRIMINADCSVVATACFIFLLISYTYILLTVRLHSKDGSSKALSTCTSHIIVVVLLFAPIIFIYLSPVSITWLDKFLAVFYSVITPLLNPAIYTLRNKDIKNAIKKMINHMEQHIFLLLPFSTLYMLTVVGSLFVVILIINGHHLHFPMQFISTNFSFAELPHKKIKHFRGNYMSFVGGKMVLLVTMAYVHHVAICTHYTTLTSWTDRSLSFSKYLWSVSIPWGDKFLAVFYLFITALLNPAIYTLRNKDNKKAIKKMVNHIIILGNLFIVFLVITDSHLQSPMYFLLANLSLIDVGLSSTTVPKMISDLLKEHRVISFRSCMTQICFIHIIGGVEMVLLIAMAFDRYTAICKPLHYLSIMSPKMCISFLIAGWVTGVVHALSQFSFVINLPFCGPNKVDSFYCDFPRIIQLACTDRNKFEFVVAANSGFMSMGTFFLLLLSYVFILVTVWKRSSGDLSKALVTLSAHITVVVLFFTPCMFLYVWPFPTSSIDKYLFIVDFAVTPALNPVIYTLRNKDMKEAIKKLSKQRCYVRIV</sequence>
<feature type="transmembrane region" description="Helical" evidence="12">
    <location>
        <begin position="349"/>
        <end position="368"/>
    </location>
</feature>
<feature type="transmembrane region" description="Helical" evidence="12">
    <location>
        <begin position="24"/>
        <end position="46"/>
    </location>
</feature>
<dbReference type="Pfam" id="PF13853">
    <property type="entry name" value="7tm_4"/>
    <property type="match status" value="3"/>
</dbReference>
<feature type="transmembrane region" description="Helical" evidence="12">
    <location>
        <begin position="389"/>
        <end position="412"/>
    </location>
</feature>
<dbReference type="PANTHER" id="PTHR48002">
    <property type="entry name" value="OLFACTORY RECEPTOR"/>
    <property type="match status" value="1"/>
</dbReference>
<dbReference type="InterPro" id="IPR000725">
    <property type="entry name" value="Olfact_rcpt"/>
</dbReference>
<feature type="transmembrane region" description="Helical" evidence="12">
    <location>
        <begin position="872"/>
        <end position="892"/>
    </location>
</feature>
<dbReference type="Gene3D" id="1.20.1070.10">
    <property type="entry name" value="Rhodopsin 7-helix transmembrane proteins"/>
    <property type="match status" value="3"/>
</dbReference>
<feature type="domain" description="G-protein coupled receptors family 1 profile" evidence="13">
    <location>
        <begin position="5"/>
        <end position="251"/>
    </location>
</feature>
<feature type="transmembrane region" description="Helical" evidence="12">
    <location>
        <begin position="668"/>
        <end position="688"/>
    </location>
</feature>
<keyword evidence="10 11" id="KW-0807">Transducer</keyword>
<dbReference type="PROSITE" id="PS00237">
    <property type="entry name" value="G_PROTEIN_RECEP_F1_1"/>
    <property type="match status" value="2"/>
</dbReference>
<evidence type="ECO:0000256" key="4">
    <source>
        <dbReference type="ARBA" id="ARBA00022692"/>
    </source>
</evidence>
<dbReference type="GO" id="GO:0005886">
    <property type="term" value="C:plasma membrane"/>
    <property type="evidence" value="ECO:0007669"/>
    <property type="project" value="UniProtKB-SubCell"/>
</dbReference>
<organism evidence="14 15">
    <name type="scientific">Myodes glareolus</name>
    <name type="common">Bank vole</name>
    <name type="synonym">Clethrionomys glareolus</name>
    <dbReference type="NCBI Taxonomy" id="447135"/>
    <lineage>
        <taxon>Eukaryota</taxon>
        <taxon>Metazoa</taxon>
        <taxon>Chordata</taxon>
        <taxon>Craniata</taxon>
        <taxon>Vertebrata</taxon>
        <taxon>Euteleostomi</taxon>
        <taxon>Mammalia</taxon>
        <taxon>Eutheria</taxon>
        <taxon>Euarchontoglires</taxon>
        <taxon>Glires</taxon>
        <taxon>Rodentia</taxon>
        <taxon>Myomorpha</taxon>
        <taxon>Muroidea</taxon>
        <taxon>Cricetidae</taxon>
        <taxon>Arvicolinae</taxon>
        <taxon>Myodes</taxon>
    </lineage>
</organism>
<evidence type="ECO:0000256" key="1">
    <source>
        <dbReference type="ARBA" id="ARBA00004651"/>
    </source>
</evidence>
<feature type="transmembrane region" description="Helical" evidence="12">
    <location>
        <begin position="808"/>
        <end position="831"/>
    </location>
</feature>
<keyword evidence="15" id="KW-1185">Reference proteome</keyword>
<evidence type="ECO:0000256" key="2">
    <source>
        <dbReference type="ARBA" id="ARBA00010663"/>
    </source>
</evidence>
<feature type="transmembrane region" description="Helical" evidence="12">
    <location>
        <begin position="66"/>
        <end position="84"/>
    </location>
</feature>
<feature type="transmembrane region" description="Helical" evidence="12">
    <location>
        <begin position="492"/>
        <end position="512"/>
    </location>
</feature>
<evidence type="ECO:0000256" key="10">
    <source>
        <dbReference type="ARBA" id="ARBA00023224"/>
    </source>
</evidence>
<feature type="domain" description="G-protein coupled receptors family 1 profile" evidence="13">
    <location>
        <begin position="289"/>
        <end position="535"/>
    </location>
</feature>
<evidence type="ECO:0000256" key="12">
    <source>
        <dbReference type="SAM" id="Phobius"/>
    </source>
</evidence>
<dbReference type="FunFam" id="1.10.1220.70:FF:000001">
    <property type="entry name" value="Olfactory receptor"/>
    <property type="match status" value="3"/>
</dbReference>
<evidence type="ECO:0000313" key="14">
    <source>
        <dbReference type="EMBL" id="KAK7801004.1"/>
    </source>
</evidence>
<feature type="transmembrane region" description="Helical" evidence="12">
    <location>
        <begin position="624"/>
        <end position="648"/>
    </location>
</feature>
<evidence type="ECO:0000256" key="6">
    <source>
        <dbReference type="ARBA" id="ARBA00023040"/>
    </source>
</evidence>
<evidence type="ECO:0000313" key="15">
    <source>
        <dbReference type="Proteomes" id="UP001488838"/>
    </source>
</evidence>
<feature type="transmembrane region" description="Helical" evidence="12">
    <location>
        <begin position="168"/>
        <end position="187"/>
    </location>
</feature>
<dbReference type="SUPFAM" id="SSF81321">
    <property type="entry name" value="Family A G protein-coupled receptor-like"/>
    <property type="match status" value="4"/>
</dbReference>
<evidence type="ECO:0000256" key="5">
    <source>
        <dbReference type="ARBA" id="ARBA00022989"/>
    </source>
</evidence>
<feature type="transmembrane region" description="Helical" evidence="12">
    <location>
        <begin position="765"/>
        <end position="787"/>
    </location>
</feature>
<name>A0AAW0HE32_MYOGA</name>
<comment type="caution">
    <text evidence="14">The sequence shown here is derived from an EMBL/GenBank/DDBJ whole genome shotgun (WGS) entry which is preliminary data.</text>
</comment>
<feature type="transmembrane region" description="Helical" evidence="12">
    <location>
        <begin position="700"/>
        <end position="718"/>
    </location>
</feature>
<keyword evidence="9 11" id="KW-0675">Receptor</keyword>
<feature type="transmembrane region" description="Helical" evidence="12">
    <location>
        <begin position="208"/>
        <end position="228"/>
    </location>
</feature>
<dbReference type="EMBL" id="JBBHLL010000525">
    <property type="protein sequence ID" value="KAK7801004.1"/>
    <property type="molecule type" value="Genomic_DNA"/>
</dbReference>
<dbReference type="Gene3D" id="1.10.1220.70">
    <property type="match status" value="1"/>
</dbReference>
<evidence type="ECO:0000256" key="11">
    <source>
        <dbReference type="RuleBase" id="RU000688"/>
    </source>
</evidence>
<dbReference type="InterPro" id="IPR017452">
    <property type="entry name" value="GPCR_Rhodpsn_7TM"/>
</dbReference>
<keyword evidence="4 11" id="KW-0812">Transmembrane</keyword>
<feature type="transmembrane region" description="Helical" evidence="12">
    <location>
        <begin position="937"/>
        <end position="956"/>
    </location>
</feature>
<feature type="transmembrane region" description="Helical" evidence="12">
    <location>
        <begin position="904"/>
        <end position="925"/>
    </location>
</feature>
<reference evidence="14 15" key="1">
    <citation type="journal article" date="2023" name="bioRxiv">
        <title>Conserved and derived expression patterns and positive selection on dental genes reveal complex evolutionary context of ever-growing rodent molars.</title>
        <authorList>
            <person name="Calamari Z.T."/>
            <person name="Song A."/>
            <person name="Cohen E."/>
            <person name="Akter M."/>
            <person name="Roy R.D."/>
            <person name="Hallikas O."/>
            <person name="Christensen M.M."/>
            <person name="Li P."/>
            <person name="Marangoni P."/>
            <person name="Jernvall J."/>
            <person name="Klein O.D."/>
        </authorList>
    </citation>
    <scope>NUCLEOTIDE SEQUENCE [LARGE SCALE GENOMIC DNA]</scope>
    <source>
        <strain evidence="14">V071</strain>
    </source>
</reference>
<dbReference type="InterPro" id="IPR050427">
    <property type="entry name" value="Olfactory_Receptors"/>
</dbReference>
<keyword evidence="8" id="KW-1015">Disulfide bond</keyword>
<feature type="transmembrane region" description="Helical" evidence="12">
    <location>
        <begin position="557"/>
        <end position="581"/>
    </location>
</feature>
<dbReference type="InterPro" id="IPR000276">
    <property type="entry name" value="GPCR_Rhodpsn"/>
</dbReference>
<evidence type="ECO:0000256" key="8">
    <source>
        <dbReference type="ARBA" id="ARBA00023157"/>
    </source>
</evidence>
<keyword evidence="6 11" id="KW-0297">G-protein coupled receptor</keyword>
<protein>
    <recommendedName>
        <fullName evidence="13">G-protein coupled receptors family 1 profile domain-containing protein</fullName>
    </recommendedName>
</protein>
<dbReference type="GO" id="GO:0004984">
    <property type="term" value="F:olfactory receptor activity"/>
    <property type="evidence" value="ECO:0007669"/>
    <property type="project" value="InterPro"/>
</dbReference>
<feature type="transmembrane region" description="Helical" evidence="12">
    <location>
        <begin position="234"/>
        <end position="253"/>
    </location>
</feature>
<accession>A0AAW0HE32</accession>
<dbReference type="AlphaFoldDB" id="A0AAW0HE32"/>
<feature type="transmembrane region" description="Helical" evidence="12">
    <location>
        <begin position="518"/>
        <end position="537"/>
    </location>
</feature>
<evidence type="ECO:0000256" key="7">
    <source>
        <dbReference type="ARBA" id="ARBA00023136"/>
    </source>
</evidence>
<evidence type="ECO:0000256" key="3">
    <source>
        <dbReference type="ARBA" id="ARBA00022475"/>
    </source>
</evidence>
<feature type="transmembrane region" description="Helical" evidence="12">
    <location>
        <begin position="105"/>
        <end position="128"/>
    </location>
</feature>
<feature type="transmembrane region" description="Helical" evidence="12">
    <location>
        <begin position="452"/>
        <end position="471"/>
    </location>
</feature>
<evidence type="ECO:0000259" key="13">
    <source>
        <dbReference type="PROSITE" id="PS50262"/>
    </source>
</evidence>
<dbReference type="CDD" id="cd15226">
    <property type="entry name" value="7tmA_OR4-like"/>
    <property type="match status" value="3"/>
</dbReference>
<dbReference type="PROSITE" id="PS50262">
    <property type="entry name" value="G_PROTEIN_RECEP_F1_2"/>
    <property type="match status" value="3"/>
</dbReference>
<feature type="domain" description="G-protein coupled receptors family 1 profile" evidence="13">
    <location>
        <begin position="708"/>
        <end position="954"/>
    </location>
</feature>
<gene>
    <name evidence="14" type="ORF">U0070_010274</name>
</gene>
<keyword evidence="3" id="KW-1003">Cell membrane</keyword>
<dbReference type="PRINTS" id="PR00237">
    <property type="entry name" value="GPCRRHODOPSN"/>
</dbReference>
<comment type="similarity">
    <text evidence="2 11">Belongs to the G-protein coupled receptor 1 family.</text>
</comment>
<dbReference type="FunFam" id="1.20.1070.10:FF:000012">
    <property type="entry name" value="Olfactory receptor"/>
    <property type="match status" value="3"/>
</dbReference>
<dbReference type="Proteomes" id="UP001488838">
    <property type="component" value="Unassembled WGS sequence"/>
</dbReference>
<keyword evidence="7 12" id="KW-0472">Membrane</keyword>
<proteinExistence type="inferred from homology"/>
<keyword evidence="5 12" id="KW-1133">Transmembrane helix</keyword>
<evidence type="ECO:0000256" key="9">
    <source>
        <dbReference type="ARBA" id="ARBA00023170"/>
    </source>
</evidence>
<feature type="transmembrane region" description="Helical" evidence="12">
    <location>
        <begin position="273"/>
        <end position="298"/>
    </location>
</feature>
<comment type="subcellular location">
    <subcellularLocation>
        <location evidence="1">Cell membrane</location>
        <topology evidence="1">Multi-pass membrane protein</topology>
    </subcellularLocation>
</comment>
<dbReference type="GO" id="GO:0004930">
    <property type="term" value="F:G protein-coupled receptor activity"/>
    <property type="evidence" value="ECO:0007669"/>
    <property type="project" value="UniProtKB-KW"/>
</dbReference>